<dbReference type="GO" id="GO:0004888">
    <property type="term" value="F:transmembrane signaling receptor activity"/>
    <property type="evidence" value="ECO:0007669"/>
    <property type="project" value="InterPro"/>
</dbReference>
<dbReference type="STRING" id="1903952.BIT28_00095"/>
<keyword evidence="2" id="KW-1003">Cell membrane</keyword>
<comment type="subcellular location">
    <subcellularLocation>
        <location evidence="1">Cell membrane</location>
        <topology evidence="1">Multi-pass membrane protein</topology>
    </subcellularLocation>
</comment>
<feature type="transmembrane region" description="Helical" evidence="10">
    <location>
        <begin position="13"/>
        <end position="33"/>
    </location>
</feature>
<dbReference type="PROSITE" id="PS50111">
    <property type="entry name" value="CHEMOTAXIS_TRANSDUC_2"/>
    <property type="match status" value="1"/>
</dbReference>
<dbReference type="OrthoDB" id="2489132at2"/>
<dbReference type="SMART" id="SM00283">
    <property type="entry name" value="MA"/>
    <property type="match status" value="1"/>
</dbReference>
<dbReference type="Pfam" id="PF17200">
    <property type="entry name" value="sCache_2"/>
    <property type="match status" value="1"/>
</dbReference>
<evidence type="ECO:0000256" key="8">
    <source>
        <dbReference type="PROSITE-ProRule" id="PRU00284"/>
    </source>
</evidence>
<evidence type="ECO:0000256" key="1">
    <source>
        <dbReference type="ARBA" id="ARBA00004651"/>
    </source>
</evidence>
<sequence length="539" mass="58724">MFSLSNLTVRKKLIAFVATAIGLLLCVSVYNALEQRQAAYQERKASLQSQVELAISTLEFYASQQEVLGAAQAQQQAITMINAQRYGKGNYFWVTTPELEIITHPLKPKLNGTNARQLTDADGKFHWQEMVTTSEKSGAGYLDYRWRSPEGEIKPKLSFVQRFPQWNWIVGTGVHVKDIEDEFMLTSMKTGMMAAAAMLVLLVVGYFISHNISDPLEALVGKFDAIADGDLRVDCHSERLDEIGKLSRRMDTSISAIRNALKVAAASAHQSTDMASTIASASEESAQSIQSQHMQLEQLATAMNEMTATVADVAQNAEQTATMTKDMSHKATASSERLEDTTLNIQQVASQIAEADKRVEELKQGVLQISEVAEVIKGISEQTNLLALNAAIEAARAGEQGRGFAVVADEVRNLAQRTQKSTEEIQVTVDGLTRGALEAATAMKASHNSSRNSVENAQDSQRELKHMLDALYQSTDRVAQIAAAADQQGTVSEDINGNVSSIHLSANEVNAAAQHLASQSQALAEASEELALQLQHFKV</sequence>
<dbReference type="InterPro" id="IPR004090">
    <property type="entry name" value="Chemotax_Me-accpt_rcpt"/>
</dbReference>
<proteinExistence type="inferred from homology"/>
<accession>A0A1Q9GTB7</accession>
<comment type="similarity">
    <text evidence="7">Belongs to the methyl-accepting chemotaxis (MCP) protein family.</text>
</comment>
<dbReference type="CDD" id="cd06225">
    <property type="entry name" value="HAMP"/>
    <property type="match status" value="1"/>
</dbReference>
<dbReference type="FunFam" id="1.10.287.950:FF:000001">
    <property type="entry name" value="Methyl-accepting chemotaxis sensory transducer"/>
    <property type="match status" value="1"/>
</dbReference>
<evidence type="ECO:0000256" key="3">
    <source>
        <dbReference type="ARBA" id="ARBA00022692"/>
    </source>
</evidence>
<keyword evidence="4 10" id="KW-1133">Transmembrane helix</keyword>
<feature type="domain" description="HAMP" evidence="12">
    <location>
        <begin position="210"/>
        <end position="262"/>
    </location>
</feature>
<dbReference type="SUPFAM" id="SSF58104">
    <property type="entry name" value="Methyl-accepting chemotaxis protein (MCP) signaling domain"/>
    <property type="match status" value="1"/>
</dbReference>
<feature type="transmembrane region" description="Helical" evidence="10">
    <location>
        <begin position="190"/>
        <end position="208"/>
    </location>
</feature>
<dbReference type="AlphaFoldDB" id="A0A1Q9GTB7"/>
<evidence type="ECO:0000256" key="9">
    <source>
        <dbReference type="SAM" id="Coils"/>
    </source>
</evidence>
<dbReference type="PANTHER" id="PTHR32089">
    <property type="entry name" value="METHYL-ACCEPTING CHEMOTAXIS PROTEIN MCPB"/>
    <property type="match status" value="1"/>
</dbReference>
<evidence type="ECO:0000256" key="7">
    <source>
        <dbReference type="ARBA" id="ARBA00029447"/>
    </source>
</evidence>
<keyword evidence="9" id="KW-0175">Coiled coil</keyword>
<keyword evidence="6 8" id="KW-0807">Transducer</keyword>
<dbReference type="RefSeq" id="WP_075763182.1">
    <property type="nucleotide sequence ID" value="NZ_MJIL01000056.1"/>
</dbReference>
<evidence type="ECO:0000256" key="10">
    <source>
        <dbReference type="SAM" id="Phobius"/>
    </source>
</evidence>
<feature type="coiled-coil region" evidence="9">
    <location>
        <begin position="338"/>
        <end position="365"/>
    </location>
</feature>
<dbReference type="PRINTS" id="PR00260">
    <property type="entry name" value="CHEMTRNSDUCR"/>
</dbReference>
<evidence type="ECO:0000259" key="11">
    <source>
        <dbReference type="PROSITE" id="PS50111"/>
    </source>
</evidence>
<dbReference type="Proteomes" id="UP000186905">
    <property type="component" value="Unassembled WGS sequence"/>
</dbReference>
<name>A0A1Q9GTB7_9GAMM</name>
<evidence type="ECO:0008006" key="15">
    <source>
        <dbReference type="Google" id="ProtNLM"/>
    </source>
</evidence>
<gene>
    <name evidence="13" type="ORF">BIT28_00095</name>
</gene>
<evidence type="ECO:0000256" key="6">
    <source>
        <dbReference type="ARBA" id="ARBA00023224"/>
    </source>
</evidence>
<evidence type="ECO:0000256" key="5">
    <source>
        <dbReference type="ARBA" id="ARBA00023136"/>
    </source>
</evidence>
<feature type="domain" description="Methyl-accepting transducer" evidence="11">
    <location>
        <begin position="267"/>
        <end position="503"/>
    </location>
</feature>
<keyword evidence="3 10" id="KW-0812">Transmembrane</keyword>
<keyword evidence="14" id="KW-1185">Reference proteome</keyword>
<dbReference type="InterPro" id="IPR003660">
    <property type="entry name" value="HAMP_dom"/>
</dbReference>
<dbReference type="Pfam" id="PF00672">
    <property type="entry name" value="HAMP"/>
    <property type="match status" value="1"/>
</dbReference>
<evidence type="ECO:0000256" key="2">
    <source>
        <dbReference type="ARBA" id="ARBA00022475"/>
    </source>
</evidence>
<dbReference type="SMART" id="SM00304">
    <property type="entry name" value="HAMP"/>
    <property type="match status" value="1"/>
</dbReference>
<dbReference type="Gene3D" id="3.30.450.20">
    <property type="entry name" value="PAS domain"/>
    <property type="match status" value="1"/>
</dbReference>
<comment type="caution">
    <text evidence="13">The sequence shown here is derived from an EMBL/GenBank/DDBJ whole genome shotgun (WGS) entry which is preliminary data.</text>
</comment>
<keyword evidence="5 10" id="KW-0472">Membrane</keyword>
<dbReference type="EMBL" id="MJIL01000056">
    <property type="protein sequence ID" value="OLQ78330.1"/>
    <property type="molecule type" value="Genomic_DNA"/>
</dbReference>
<dbReference type="GO" id="GO:0005886">
    <property type="term" value="C:plasma membrane"/>
    <property type="evidence" value="ECO:0007669"/>
    <property type="project" value="UniProtKB-SubCell"/>
</dbReference>
<dbReference type="InterPro" id="IPR004089">
    <property type="entry name" value="MCPsignal_dom"/>
</dbReference>
<dbReference type="GO" id="GO:0007165">
    <property type="term" value="P:signal transduction"/>
    <property type="evidence" value="ECO:0007669"/>
    <property type="project" value="UniProtKB-KW"/>
</dbReference>
<dbReference type="PROSITE" id="PS50885">
    <property type="entry name" value="HAMP"/>
    <property type="match status" value="1"/>
</dbReference>
<dbReference type="Pfam" id="PF00015">
    <property type="entry name" value="MCPsignal"/>
    <property type="match status" value="1"/>
</dbReference>
<protein>
    <recommendedName>
        <fullName evidence="15">Chemotaxis protein</fullName>
    </recommendedName>
</protein>
<dbReference type="PANTHER" id="PTHR32089:SF120">
    <property type="entry name" value="METHYL-ACCEPTING CHEMOTAXIS PROTEIN TLPQ"/>
    <property type="match status" value="1"/>
</dbReference>
<organism evidence="13 14">
    <name type="scientific">Photobacterium proteolyticum</name>
    <dbReference type="NCBI Taxonomy" id="1903952"/>
    <lineage>
        <taxon>Bacteria</taxon>
        <taxon>Pseudomonadati</taxon>
        <taxon>Pseudomonadota</taxon>
        <taxon>Gammaproteobacteria</taxon>
        <taxon>Vibrionales</taxon>
        <taxon>Vibrionaceae</taxon>
        <taxon>Photobacterium</taxon>
    </lineage>
</organism>
<evidence type="ECO:0000313" key="13">
    <source>
        <dbReference type="EMBL" id="OLQ78330.1"/>
    </source>
</evidence>
<dbReference type="InterPro" id="IPR033480">
    <property type="entry name" value="sCache_2"/>
</dbReference>
<dbReference type="Gene3D" id="1.10.287.950">
    <property type="entry name" value="Methyl-accepting chemotaxis protein"/>
    <property type="match status" value="1"/>
</dbReference>
<evidence type="ECO:0000256" key="4">
    <source>
        <dbReference type="ARBA" id="ARBA00022989"/>
    </source>
</evidence>
<dbReference type="SMART" id="SM01049">
    <property type="entry name" value="Cache_2"/>
    <property type="match status" value="1"/>
</dbReference>
<reference evidence="13 14" key="1">
    <citation type="submission" date="2016-09" db="EMBL/GenBank/DDBJ databases">
        <title>Photobacterium proteolyticum sp. nov. a protease producing bacterium isolated from ocean sediments of Laizhou Bay.</title>
        <authorList>
            <person name="Li Y."/>
        </authorList>
    </citation>
    <scope>NUCLEOTIDE SEQUENCE [LARGE SCALE GENOMIC DNA]</scope>
    <source>
        <strain evidence="13 14">13-12</strain>
    </source>
</reference>
<dbReference type="GO" id="GO:0006935">
    <property type="term" value="P:chemotaxis"/>
    <property type="evidence" value="ECO:0007669"/>
    <property type="project" value="InterPro"/>
</dbReference>
<evidence type="ECO:0000313" key="14">
    <source>
        <dbReference type="Proteomes" id="UP000186905"/>
    </source>
</evidence>
<evidence type="ECO:0000259" key="12">
    <source>
        <dbReference type="PROSITE" id="PS50885"/>
    </source>
</evidence>